<dbReference type="EMBL" id="CP034759">
    <property type="protein sequence ID" value="QBG34742.1"/>
    <property type="molecule type" value="Genomic_DNA"/>
</dbReference>
<sequence length="82" mass="9316">MPTNTIKGTLSIPIICIEVFISVDTESSDIIKETTFTKLKSLYKSTSKQEQQLTNAFMRAIKQRIKFSPNKPVQIKPKQINS</sequence>
<name>A0A4P6P5S4_9GAMM</name>
<evidence type="ECO:0000313" key="2">
    <source>
        <dbReference type="Proteomes" id="UP000290244"/>
    </source>
</evidence>
<evidence type="ECO:0000313" key="1">
    <source>
        <dbReference type="EMBL" id="QBG34742.1"/>
    </source>
</evidence>
<accession>A0A4P6P5S4</accession>
<organism evidence="1 2">
    <name type="scientific">Litorilituus sediminis</name>
    <dbReference type="NCBI Taxonomy" id="718192"/>
    <lineage>
        <taxon>Bacteria</taxon>
        <taxon>Pseudomonadati</taxon>
        <taxon>Pseudomonadota</taxon>
        <taxon>Gammaproteobacteria</taxon>
        <taxon>Alteromonadales</taxon>
        <taxon>Colwelliaceae</taxon>
        <taxon>Litorilituus</taxon>
    </lineage>
</organism>
<dbReference type="AlphaFoldDB" id="A0A4P6P5S4"/>
<reference evidence="1 2" key="1">
    <citation type="submission" date="2018-12" db="EMBL/GenBank/DDBJ databases">
        <title>Complete genome of Litorilituus sediminis.</title>
        <authorList>
            <person name="Liu A."/>
            <person name="Rong J."/>
        </authorList>
    </citation>
    <scope>NUCLEOTIDE SEQUENCE [LARGE SCALE GENOMIC DNA]</scope>
    <source>
        <strain evidence="1 2">JCM 17549</strain>
    </source>
</reference>
<dbReference type="Proteomes" id="UP000290244">
    <property type="component" value="Chromosome"/>
</dbReference>
<dbReference type="RefSeq" id="WP_130599242.1">
    <property type="nucleotide sequence ID" value="NZ_CP034759.1"/>
</dbReference>
<proteinExistence type="predicted"/>
<gene>
    <name evidence="1" type="ORF">EMK97_02795</name>
</gene>
<protein>
    <submittedName>
        <fullName evidence="1">Uncharacterized protein</fullName>
    </submittedName>
</protein>
<dbReference type="KEGG" id="lsd:EMK97_02795"/>
<keyword evidence="2" id="KW-1185">Reference proteome</keyword>